<organismHost>
    <name type="scientific">Gallus gallus</name>
    <name type="common">Chicken</name>
    <dbReference type="NCBI Taxonomy" id="9031"/>
</organismHost>
<dbReference type="GO" id="GO:0019079">
    <property type="term" value="P:viral genome replication"/>
    <property type="evidence" value="ECO:0007669"/>
    <property type="project" value="InterPro"/>
</dbReference>
<dbReference type="EMBL" id="AF282130">
    <property type="protein sequence ID" value="AAG30047.1"/>
    <property type="molecule type" value="Genomic_DNA"/>
</dbReference>
<reference evidence="1" key="2">
    <citation type="submission" date="2004-11" db="EMBL/GenBank/DDBJ databases">
        <authorList>
            <person name="Aouacheria A.J."/>
            <person name="Banyai M."/>
            <person name="Rigal D."/>
            <person name="Schmidt C.J."/>
            <person name="Gillet G."/>
        </authorList>
    </citation>
    <scope>NUCLEOTIDE SEQUENCE</scope>
    <source>
        <strain evidence="1">FC126</strain>
    </source>
</reference>
<sequence>MNDISAVELQGCICYATLYRLWTSSNHDEGLTALCYLLFRDVGGNYAAHYATVNFSGKSLARAWGWNPETITDATLASMANAAATNDRLPFLNADQNTLWKALLAFTLSNLRHRLGYNAYYTPINMHVDKITGLVLSCTPLNSEHYKPRPGLLKTDGTINIDESSLLSAAMKFTNGTTLARVKLSAMSNIELADFDAKIEIQTKNDIFYREYTSRSSRTKKTKLHVSDNAFHVAEKPLIIDGASVRTLTLVPASFDILVTTPSEFSLSALMIIYTKWRETLFSTAGGPEKILTPIFTYIGPETNPEGEDLDYACIVGFPGWPMVKSSTASHLAIKEVIDSYAATDGLWPMAGARTFHLLAPWRPDNHPSPTIDICHYLAESNVAQGRIATDWGEGRLTCFFREPTLIENAAIAKLDFSAFFATLYLGLFPCHTRLRDAVLARLRRESDWLKRPIVEFGGLLKHFREDIYKAIVGIGNLISLEIESAASTLMFAPCIYVRDGMWGAFIDKANGTIVSPEGNGNIFETLRVLCNESANRLTTSIGLRFPDGINLQMRLEGVYTHAMSWNVNCYWLWNRNTRESNFVGFPKQPEFATHAKEAMSTVLEEICLCADTEDALLTIQEKVQKMYHDLLYMAFKKRGDASFWCCATDSYNDSLYAVALGSKAASRCDTSAFRREMVQAVTTNGNVVPVVCSLFGDTHFIVPAISCVDHMKPVLSALSRLLGSVIAFKWPNVDQGSLMFDVDHYRFMFIRNK</sequence>
<evidence type="ECO:0000313" key="1">
    <source>
        <dbReference type="EMBL" id="AAG30047.1"/>
    </source>
</evidence>
<keyword evidence="1" id="KW-0067">ATP-binding</keyword>
<keyword evidence="1" id="KW-0378">Hydrolase</keyword>
<dbReference type="InterPro" id="IPR004996">
    <property type="entry name" value="HSV_HEPA"/>
</dbReference>
<name>Q9E1I2_MEHV1</name>
<organism evidence="1">
    <name type="scientific">Meleagrid herpesvirus 1</name>
    <name type="common">MeHV-1</name>
    <name type="synonym">Turkey herpesvirus</name>
    <dbReference type="NCBI Taxonomy" id="37108"/>
    <lineage>
        <taxon>Viruses</taxon>
        <taxon>Duplodnaviria</taxon>
        <taxon>Heunggongvirae</taxon>
        <taxon>Peploviricota</taxon>
        <taxon>Herviviricetes</taxon>
        <taxon>Herpesvirales</taxon>
        <taxon>Orthoherpesviridae</taxon>
        <taxon>Alphaherpesvirinae</taxon>
        <taxon>Mardivirus</taxon>
        <taxon>Mardivirus meleagridalpha1</taxon>
    </lineage>
</organism>
<gene>
    <name evidence="1" type="primary">UL8</name>
</gene>
<dbReference type="Pfam" id="PF03324">
    <property type="entry name" value="Herpes_HEPA"/>
    <property type="match status" value="1"/>
</dbReference>
<keyword evidence="1" id="KW-0347">Helicase</keyword>
<protein>
    <submittedName>
        <fullName evidence="1">UL8 DNA helicase/primase associated protein</fullName>
    </submittedName>
</protein>
<organismHost>
    <name type="scientific">Meleagris gallopavo</name>
    <name type="common">Wild turkey</name>
    <dbReference type="NCBI Taxonomy" id="9103"/>
</organismHost>
<accession>Q9E1I2</accession>
<proteinExistence type="inferred from homology"/>
<dbReference type="GO" id="GO:0004386">
    <property type="term" value="F:helicase activity"/>
    <property type="evidence" value="ECO:0007669"/>
    <property type="project" value="UniProtKB-KW"/>
</dbReference>
<dbReference type="HAMAP" id="MF_04010">
    <property type="entry name" value="HSV_HEPA"/>
    <property type="match status" value="1"/>
</dbReference>
<reference evidence="1" key="1">
    <citation type="journal article" date="2001" name="J. Gen. Virol.">
        <title>The genome of herpesvirus of turkeys: comparative analysis with Marek's disease viruses.</title>
        <authorList>
            <person name="Kingham B.F."/>
            <person name="Zelnik V."/>
            <person name="Kopacek J."/>
            <person name="Majerciak V."/>
            <person name="Ney E."/>
            <person name="Schmidt C.J."/>
        </authorList>
    </citation>
    <scope>NUCLEOTIDE SEQUENCE</scope>
    <source>
        <strain evidence="1">FC126</strain>
    </source>
</reference>
<keyword evidence="1" id="KW-0547">Nucleotide-binding</keyword>